<gene>
    <name evidence="6" type="ORF">G3I53_26195</name>
</gene>
<dbReference type="Pfam" id="PF00501">
    <property type="entry name" value="AMP-binding"/>
    <property type="match status" value="1"/>
</dbReference>
<protein>
    <submittedName>
        <fullName evidence="6">Amino acid adenylation domain-containing protein</fullName>
    </submittedName>
</protein>
<comment type="similarity">
    <text evidence="2">Belongs to the ATP-dependent AMP-binding enzyme family.</text>
</comment>
<dbReference type="InterPro" id="IPR036736">
    <property type="entry name" value="ACP-like_sf"/>
</dbReference>
<dbReference type="SMART" id="SM00823">
    <property type="entry name" value="PKS_PP"/>
    <property type="match status" value="2"/>
</dbReference>
<organism evidence="6">
    <name type="scientific">Streptomyces sp. SID14436</name>
    <dbReference type="NCBI Taxonomy" id="2706070"/>
    <lineage>
        <taxon>Bacteria</taxon>
        <taxon>Bacillati</taxon>
        <taxon>Actinomycetota</taxon>
        <taxon>Actinomycetes</taxon>
        <taxon>Kitasatosporales</taxon>
        <taxon>Streptomycetaceae</taxon>
        <taxon>Streptomyces</taxon>
    </lineage>
</organism>
<dbReference type="CDD" id="cd19531">
    <property type="entry name" value="LCL_NRPS-like"/>
    <property type="match status" value="1"/>
</dbReference>
<dbReference type="InterPro" id="IPR045851">
    <property type="entry name" value="AMP-bd_C_sf"/>
</dbReference>
<dbReference type="InterPro" id="IPR001242">
    <property type="entry name" value="Condensation_dom"/>
</dbReference>
<dbReference type="GO" id="GO:0072330">
    <property type="term" value="P:monocarboxylic acid biosynthetic process"/>
    <property type="evidence" value="ECO:0007669"/>
    <property type="project" value="UniProtKB-ARBA"/>
</dbReference>
<evidence type="ECO:0000256" key="3">
    <source>
        <dbReference type="ARBA" id="ARBA00022450"/>
    </source>
</evidence>
<dbReference type="InterPro" id="IPR000873">
    <property type="entry name" value="AMP-dep_synth/lig_dom"/>
</dbReference>
<dbReference type="SUPFAM" id="SSF52777">
    <property type="entry name" value="CoA-dependent acyltransferases"/>
    <property type="match status" value="2"/>
</dbReference>
<name>A0A6G3R1H4_9ACTN</name>
<dbReference type="Gene3D" id="1.10.1200.10">
    <property type="entry name" value="ACP-like"/>
    <property type="match status" value="2"/>
</dbReference>
<evidence type="ECO:0000313" key="6">
    <source>
        <dbReference type="EMBL" id="NEA89442.1"/>
    </source>
</evidence>
<dbReference type="Gene3D" id="2.30.38.10">
    <property type="entry name" value="Luciferase, Domain 3"/>
    <property type="match status" value="1"/>
</dbReference>
<dbReference type="GO" id="GO:0008610">
    <property type="term" value="P:lipid biosynthetic process"/>
    <property type="evidence" value="ECO:0007669"/>
    <property type="project" value="UniProtKB-ARBA"/>
</dbReference>
<evidence type="ECO:0000259" key="5">
    <source>
        <dbReference type="PROSITE" id="PS50075"/>
    </source>
</evidence>
<evidence type="ECO:0000256" key="4">
    <source>
        <dbReference type="ARBA" id="ARBA00022553"/>
    </source>
</evidence>
<dbReference type="FunFam" id="1.10.1200.10:FF:000016">
    <property type="entry name" value="Non-ribosomal peptide synthase"/>
    <property type="match status" value="1"/>
</dbReference>
<dbReference type="SUPFAM" id="SSF56801">
    <property type="entry name" value="Acetyl-CoA synthetase-like"/>
    <property type="match status" value="1"/>
</dbReference>
<evidence type="ECO:0000256" key="2">
    <source>
        <dbReference type="ARBA" id="ARBA00006432"/>
    </source>
</evidence>
<dbReference type="PROSITE" id="PS50075">
    <property type="entry name" value="CARRIER"/>
    <property type="match status" value="2"/>
</dbReference>
<feature type="domain" description="Carrier" evidence="5">
    <location>
        <begin position="528"/>
        <end position="603"/>
    </location>
</feature>
<accession>A0A6G3R1H4</accession>
<dbReference type="CDD" id="cd05930">
    <property type="entry name" value="A_NRPS"/>
    <property type="match status" value="1"/>
</dbReference>
<dbReference type="GO" id="GO:0044550">
    <property type="term" value="P:secondary metabolite biosynthetic process"/>
    <property type="evidence" value="ECO:0007669"/>
    <property type="project" value="TreeGrafter"/>
</dbReference>
<dbReference type="AlphaFoldDB" id="A0A6G3R1H4"/>
<keyword evidence="3" id="KW-0596">Phosphopantetheine</keyword>
<dbReference type="InterPro" id="IPR023213">
    <property type="entry name" value="CAT-like_dom_sf"/>
</dbReference>
<dbReference type="Pfam" id="PF00550">
    <property type="entry name" value="PP-binding"/>
    <property type="match status" value="2"/>
</dbReference>
<dbReference type="GO" id="GO:0005737">
    <property type="term" value="C:cytoplasm"/>
    <property type="evidence" value="ECO:0007669"/>
    <property type="project" value="TreeGrafter"/>
</dbReference>
<dbReference type="PROSITE" id="PS00455">
    <property type="entry name" value="AMP_BINDING"/>
    <property type="match status" value="1"/>
</dbReference>
<dbReference type="GO" id="GO:0017000">
    <property type="term" value="P:antibiotic biosynthetic process"/>
    <property type="evidence" value="ECO:0007669"/>
    <property type="project" value="UniProtKB-ARBA"/>
</dbReference>
<dbReference type="InterPro" id="IPR025110">
    <property type="entry name" value="AMP-bd_C"/>
</dbReference>
<dbReference type="Pfam" id="PF00668">
    <property type="entry name" value="Condensation"/>
    <property type="match status" value="1"/>
</dbReference>
<dbReference type="GO" id="GO:0031177">
    <property type="term" value="F:phosphopantetheine binding"/>
    <property type="evidence" value="ECO:0007669"/>
    <property type="project" value="InterPro"/>
</dbReference>
<sequence length="1190" mass="130851">MVLRKASDLVSSRETDQVHLQFSERARQTPDAPAIECDETVLTYGELDRSSDILATELRRAGVAAEDRVAVCIEPSLGLIVAQLAILKAGAAFVPINPDYPDERLRYLVADSAAVAVVSESRFAQRLPDGPVTVLLDADGPGEYAPLPAVQVHPNSAACVIYTSGSTGDPKGVVITHRGLVHLARCAADRFSLRYGDRFLQMAAISFSAFLEEVYPSLLTGATVLLAGRRRVLTSTRTLLEVLQRRQVTGFGITTALWHGVVEDMAADGDRFPDCVRFVLMGGEAARPGAVQQWVTLGMPLVHVYGPTEATATATYLHTDDYTPGADGDWTLPIGRVIPATQVYLLDEQMRMVADGAPGELYVGGLPVARGYLGRPAMTAERFLPDPYGEAGARMYRTGDVARLRADGNLEFLGRADDQLKVNGYRIEPAEVEAVIERHPDVSQACVVALQDGSGGSRLTAYVVARADGPDDLDLIGIRNHVMALLPEFTVPGSWAAVDELPLTLNGKVDRTALSRQPLPPTAKGRVVPADPVEQAVADIWSAVLGVPQISVTDDFFDLGGDSLKVARVISRTRRMLEVELPHRAVFDNRTVREVASIVRTLVDDQPAPGRQPEQAEATTRRRRELMSRALHKRTGLPGASPLSAAQRGLWFMNELLDESPVYNAPWWCRFHGRLDMVAFRSALNAVVRRHDILRSRFLTVDGTPIQVVEPDGDVGWEIVDLTELPAKDREAAAFAAAGTEAASWIDVRTQVMRVRLLRLTEDDHLLVVNAHHLVFDGASAEVFLEDLSANYNSIVRGDEPAMPDLPLQYADFAMWQGEHLRGRELEQLLDFWRPKLADSPPLVLPQDREGTAHADRPADTTRTMLPTAARDRIDQLAPDASVTRFMALFTIFLIVLHRRCGQDDMSVGTPVSHRPLPHHEHLIGYFVNTLVLRCDLSGDPSFRELLDRVRTVCVNAYNHQELPLDVLVEHLGRQSAPQVRATFSVDRGPGSDARFAELEVEPGHELPSGRAKFDLVWLVEEKGTDLYVSVDYDRDRFDATTIQELIDDFTELLHAAAAQPDQRLSRLGRSEPASVPTLQELTRQLCGMFALAFGLDEVAPDDDFFELGGYSALAAQLAARIRERYAVELTLRAFFDEPTVAGIASKIHGSAVVDMQQTENNDTETLEDLLHEIENLSDDEINAVLDGDQ</sequence>
<dbReference type="InterPro" id="IPR020845">
    <property type="entry name" value="AMP-binding_CS"/>
</dbReference>
<dbReference type="InterPro" id="IPR020806">
    <property type="entry name" value="PKS_PP-bd"/>
</dbReference>
<comment type="caution">
    <text evidence="6">The sequence shown here is derived from an EMBL/GenBank/DDBJ whole genome shotgun (WGS) entry which is preliminary data.</text>
</comment>
<dbReference type="FunFam" id="2.30.38.10:FF:000001">
    <property type="entry name" value="Non-ribosomal peptide synthetase PvdI"/>
    <property type="match status" value="1"/>
</dbReference>
<dbReference type="Gene3D" id="3.30.559.30">
    <property type="entry name" value="Nonribosomal peptide synthetase, condensation domain"/>
    <property type="match status" value="1"/>
</dbReference>
<dbReference type="RefSeq" id="WP_164336775.1">
    <property type="nucleotide sequence ID" value="NZ_JAAGMD010000725.1"/>
</dbReference>
<dbReference type="FunFam" id="3.40.50.980:FF:000001">
    <property type="entry name" value="Non-ribosomal peptide synthetase"/>
    <property type="match status" value="1"/>
</dbReference>
<dbReference type="Gene3D" id="3.30.559.10">
    <property type="entry name" value="Chloramphenicol acetyltransferase-like domain"/>
    <property type="match status" value="1"/>
</dbReference>
<dbReference type="PANTHER" id="PTHR45527:SF1">
    <property type="entry name" value="FATTY ACID SYNTHASE"/>
    <property type="match status" value="1"/>
</dbReference>
<evidence type="ECO:0000256" key="1">
    <source>
        <dbReference type="ARBA" id="ARBA00001957"/>
    </source>
</evidence>
<dbReference type="GO" id="GO:0043041">
    <property type="term" value="P:amino acid activation for nonribosomal peptide biosynthetic process"/>
    <property type="evidence" value="ECO:0007669"/>
    <property type="project" value="TreeGrafter"/>
</dbReference>
<dbReference type="Gene3D" id="3.40.50.980">
    <property type="match status" value="2"/>
</dbReference>
<keyword evidence="4" id="KW-0597">Phosphoprotein</keyword>
<dbReference type="NCBIfam" id="TIGR01733">
    <property type="entry name" value="AA-adenyl-dom"/>
    <property type="match status" value="1"/>
</dbReference>
<dbReference type="GO" id="GO:0003824">
    <property type="term" value="F:catalytic activity"/>
    <property type="evidence" value="ECO:0007669"/>
    <property type="project" value="InterPro"/>
</dbReference>
<feature type="domain" description="Carrier" evidence="5">
    <location>
        <begin position="1073"/>
        <end position="1152"/>
    </location>
</feature>
<dbReference type="EMBL" id="JAAGMD010000725">
    <property type="protein sequence ID" value="NEA89442.1"/>
    <property type="molecule type" value="Genomic_DNA"/>
</dbReference>
<dbReference type="InterPro" id="IPR009081">
    <property type="entry name" value="PP-bd_ACP"/>
</dbReference>
<dbReference type="Pfam" id="PF13193">
    <property type="entry name" value="AMP-binding_C"/>
    <property type="match status" value="1"/>
</dbReference>
<comment type="cofactor">
    <cofactor evidence="1">
        <name>pantetheine 4'-phosphate</name>
        <dbReference type="ChEBI" id="CHEBI:47942"/>
    </cofactor>
</comment>
<dbReference type="PANTHER" id="PTHR45527">
    <property type="entry name" value="NONRIBOSOMAL PEPTIDE SYNTHETASE"/>
    <property type="match status" value="1"/>
</dbReference>
<dbReference type="Gene3D" id="3.30.300.30">
    <property type="match status" value="1"/>
</dbReference>
<reference evidence="6" key="1">
    <citation type="submission" date="2020-01" db="EMBL/GenBank/DDBJ databases">
        <title>Insect and environment-associated Actinomycetes.</title>
        <authorList>
            <person name="Currrie C."/>
            <person name="Chevrette M."/>
            <person name="Carlson C."/>
            <person name="Stubbendieck R."/>
            <person name="Wendt-Pienkowski E."/>
        </authorList>
    </citation>
    <scope>NUCLEOTIDE SEQUENCE</scope>
    <source>
        <strain evidence="6">SID14436</strain>
    </source>
</reference>
<dbReference type="SUPFAM" id="SSF47336">
    <property type="entry name" value="ACP-like"/>
    <property type="match status" value="2"/>
</dbReference>
<proteinExistence type="inferred from homology"/>
<dbReference type="InterPro" id="IPR010071">
    <property type="entry name" value="AA_adenyl_dom"/>
</dbReference>